<organism evidence="2 3">
    <name type="scientific">Mikania micrantha</name>
    <name type="common">bitter vine</name>
    <dbReference type="NCBI Taxonomy" id="192012"/>
    <lineage>
        <taxon>Eukaryota</taxon>
        <taxon>Viridiplantae</taxon>
        <taxon>Streptophyta</taxon>
        <taxon>Embryophyta</taxon>
        <taxon>Tracheophyta</taxon>
        <taxon>Spermatophyta</taxon>
        <taxon>Magnoliopsida</taxon>
        <taxon>eudicotyledons</taxon>
        <taxon>Gunneridae</taxon>
        <taxon>Pentapetalae</taxon>
        <taxon>asterids</taxon>
        <taxon>campanulids</taxon>
        <taxon>Asterales</taxon>
        <taxon>Asteraceae</taxon>
        <taxon>Asteroideae</taxon>
        <taxon>Heliantheae alliance</taxon>
        <taxon>Eupatorieae</taxon>
        <taxon>Mikania</taxon>
    </lineage>
</organism>
<evidence type="ECO:0000313" key="2">
    <source>
        <dbReference type="EMBL" id="KAD3338380.1"/>
    </source>
</evidence>
<sequence>MFLLQKPKIKDILKVDASLEQIFKERPSNQFQESRENSEVPLILKRPKKVTFDTNVTTYEHIQVYDSTESLLERNEKGETFPKSQPDPSSKEDSVVSSMSGYRYGNCVESDDEIDDLDQEDYDFDDDDDLDVDDEEHYDDDHDHVEDSVSSMELNRNARGRNGYVPSVLNPVENLSQWKQLKFKGSTRKLLIFNEQKENLNSPEPDDQNQETGVDTSLSNWLISSEKITRNNKRIACYNSEFDTTTVSKFQG</sequence>
<dbReference type="PANTHER" id="PTHR33318">
    <property type="entry name" value="ASPARTYL/GLUTAMYL-TRNA(ASN/GLN) AMIDOTRANSFERASE SUBUNIT"/>
    <property type="match status" value="1"/>
</dbReference>
<dbReference type="InterPro" id="IPR039300">
    <property type="entry name" value="JASON"/>
</dbReference>
<dbReference type="Proteomes" id="UP000326396">
    <property type="component" value="Linkage Group LG6"/>
</dbReference>
<protein>
    <submittedName>
        <fullName evidence="2">Uncharacterized protein</fullName>
    </submittedName>
</protein>
<dbReference type="EMBL" id="SZYD01000016">
    <property type="protein sequence ID" value="KAD3338380.1"/>
    <property type="molecule type" value="Genomic_DNA"/>
</dbReference>
<reference evidence="2 3" key="1">
    <citation type="submission" date="2019-05" db="EMBL/GenBank/DDBJ databases">
        <title>Mikania micrantha, genome provides insights into the molecular mechanism of rapid growth.</title>
        <authorList>
            <person name="Liu B."/>
        </authorList>
    </citation>
    <scope>NUCLEOTIDE SEQUENCE [LARGE SCALE GENOMIC DNA]</scope>
    <source>
        <strain evidence="2">NLD-2019</strain>
        <tissue evidence="2">Leaf</tissue>
    </source>
</reference>
<feature type="compositionally biased region" description="Acidic residues" evidence="1">
    <location>
        <begin position="118"/>
        <end position="138"/>
    </location>
</feature>
<dbReference type="GO" id="GO:0007142">
    <property type="term" value="P:male meiosis II"/>
    <property type="evidence" value="ECO:0007669"/>
    <property type="project" value="InterPro"/>
</dbReference>
<comment type="caution">
    <text evidence="2">The sequence shown here is derived from an EMBL/GenBank/DDBJ whole genome shotgun (WGS) entry which is preliminary data.</text>
</comment>
<evidence type="ECO:0000313" key="3">
    <source>
        <dbReference type="Proteomes" id="UP000326396"/>
    </source>
</evidence>
<name>A0A5N6MCV2_9ASTR</name>
<dbReference type="AlphaFoldDB" id="A0A5N6MCV2"/>
<dbReference type="PANTHER" id="PTHR33318:SF26">
    <property type="match status" value="1"/>
</dbReference>
<feature type="region of interest" description="Disordered" evidence="1">
    <location>
        <begin position="118"/>
        <end position="150"/>
    </location>
</feature>
<dbReference type="OrthoDB" id="1925835at2759"/>
<gene>
    <name evidence="2" type="ORF">E3N88_33901</name>
</gene>
<evidence type="ECO:0000256" key="1">
    <source>
        <dbReference type="SAM" id="MobiDB-lite"/>
    </source>
</evidence>
<proteinExistence type="predicted"/>
<accession>A0A5N6MCV2</accession>
<feature type="region of interest" description="Disordered" evidence="1">
    <location>
        <begin position="75"/>
        <end position="98"/>
    </location>
</feature>
<keyword evidence="3" id="KW-1185">Reference proteome</keyword>